<feature type="domain" description="DUF5675" evidence="1">
    <location>
        <begin position="5"/>
        <end position="123"/>
    </location>
</feature>
<protein>
    <recommendedName>
        <fullName evidence="1">DUF5675 domain-containing protein</fullName>
    </recommendedName>
</protein>
<dbReference type="EMBL" id="QRQK01000014">
    <property type="protein sequence ID" value="RHM96804.1"/>
    <property type="molecule type" value="Genomic_DNA"/>
</dbReference>
<evidence type="ECO:0000313" key="7">
    <source>
        <dbReference type="Proteomes" id="UP000260780"/>
    </source>
</evidence>
<dbReference type="InterPro" id="IPR043732">
    <property type="entry name" value="DUF5675"/>
</dbReference>
<dbReference type="EMBL" id="QSQT01000008">
    <property type="protein sequence ID" value="RGK56808.1"/>
    <property type="molecule type" value="Genomic_DNA"/>
</dbReference>
<evidence type="ECO:0000313" key="8">
    <source>
        <dbReference type="Proteomes" id="UP000260862"/>
    </source>
</evidence>
<evidence type="ECO:0000313" key="5">
    <source>
        <dbReference type="EMBL" id="RHF92803.1"/>
    </source>
</evidence>
<dbReference type="RefSeq" id="WP_117671619.1">
    <property type="nucleotide sequence ID" value="NZ_CABOGR010000008.1"/>
</dbReference>
<gene>
    <name evidence="5" type="ORF">DW653_03410</name>
    <name evidence="4" type="ORF">DWY14_10755</name>
    <name evidence="6" type="ORF">DWZ34_08405</name>
    <name evidence="3" type="ORF">DXC17_12405</name>
    <name evidence="2" type="ORF">DXD04_05645</name>
</gene>
<evidence type="ECO:0000313" key="6">
    <source>
        <dbReference type="EMBL" id="RHM96804.1"/>
    </source>
</evidence>
<dbReference type="EMBL" id="QRUY01000023">
    <property type="protein sequence ID" value="RGS06142.1"/>
    <property type="molecule type" value="Genomic_DNA"/>
</dbReference>
<evidence type="ECO:0000313" key="11">
    <source>
        <dbReference type="Proteomes" id="UP000285750"/>
    </source>
</evidence>
<evidence type="ECO:0000313" key="9">
    <source>
        <dbReference type="Proteomes" id="UP000283485"/>
    </source>
</evidence>
<dbReference type="Pfam" id="PF18925">
    <property type="entry name" value="DUF5675"/>
    <property type="match status" value="1"/>
</dbReference>
<dbReference type="Proteomes" id="UP000260862">
    <property type="component" value="Unassembled WGS sequence"/>
</dbReference>
<evidence type="ECO:0000313" key="2">
    <source>
        <dbReference type="EMBL" id="RGK56808.1"/>
    </source>
</evidence>
<dbReference type="AlphaFoldDB" id="A0A3E4N465"/>
<keyword evidence="8" id="KW-1185">Reference proteome</keyword>
<reference evidence="7 8" key="1">
    <citation type="submission" date="2018-08" db="EMBL/GenBank/DDBJ databases">
        <title>A genome reference for cultivated species of the human gut microbiota.</title>
        <authorList>
            <person name="Zou Y."/>
            <person name="Xue W."/>
            <person name="Luo G."/>
        </authorList>
    </citation>
    <scope>NUCLEOTIDE SEQUENCE [LARGE SCALE GENOMIC DNA]</scope>
    <source>
        <strain evidence="4 11">AF24-16AC</strain>
        <strain evidence="6 10">AF31-28B-AC</strain>
        <strain evidence="5 9">AM23-23</strain>
        <strain evidence="3 7">OM08-14</strain>
        <strain evidence="2 8">TF10-3AC</strain>
    </source>
</reference>
<comment type="caution">
    <text evidence="2">The sequence shown here is derived from an EMBL/GenBank/DDBJ whole genome shotgun (WGS) entry which is preliminary data.</text>
</comment>
<evidence type="ECO:0000313" key="4">
    <source>
        <dbReference type="EMBL" id="RGS06142.1"/>
    </source>
</evidence>
<dbReference type="Proteomes" id="UP000260780">
    <property type="component" value="Unassembled WGS sequence"/>
</dbReference>
<dbReference type="Proteomes" id="UP000285109">
    <property type="component" value="Unassembled WGS sequence"/>
</dbReference>
<accession>A0A3E4N465</accession>
<dbReference type="Proteomes" id="UP000285750">
    <property type="component" value="Unassembled WGS sequence"/>
</dbReference>
<name>A0A3E4N465_9BACT</name>
<evidence type="ECO:0000313" key="3">
    <source>
        <dbReference type="EMBL" id="RGM37089.1"/>
    </source>
</evidence>
<evidence type="ECO:0000313" key="10">
    <source>
        <dbReference type="Proteomes" id="UP000285109"/>
    </source>
</evidence>
<organism evidence="2 8">
    <name type="scientific">Phocaeicola plebeius</name>
    <dbReference type="NCBI Taxonomy" id="310297"/>
    <lineage>
        <taxon>Bacteria</taxon>
        <taxon>Pseudomonadati</taxon>
        <taxon>Bacteroidota</taxon>
        <taxon>Bacteroidia</taxon>
        <taxon>Bacteroidales</taxon>
        <taxon>Bacteroidaceae</taxon>
        <taxon>Phocaeicola</taxon>
    </lineage>
</organism>
<sequence>MELILTRVCKNKDYTEGRIEIDGTPFCDTLEPTWRDVGWGHRGRKVEGRTAIPEGRYPVVITRSPRFGEWLPLLLHVPLFEGIRIHAGNSVHDTAGCILVGCRRKPGLLLDSRLWVYRLKRKIVEAKARGEGVWIVVK</sequence>
<dbReference type="EMBL" id="QSTF01000038">
    <property type="protein sequence ID" value="RGM37089.1"/>
    <property type="molecule type" value="Genomic_DNA"/>
</dbReference>
<dbReference type="Proteomes" id="UP000283485">
    <property type="component" value="Unassembled WGS sequence"/>
</dbReference>
<evidence type="ECO:0000259" key="1">
    <source>
        <dbReference type="Pfam" id="PF18925"/>
    </source>
</evidence>
<dbReference type="EMBL" id="QRHQ01000003">
    <property type="protein sequence ID" value="RHF92803.1"/>
    <property type="molecule type" value="Genomic_DNA"/>
</dbReference>
<proteinExistence type="predicted"/>